<name>A0ABD2CWA9_VESMC</name>
<organism evidence="1 2">
    <name type="scientific">Vespula maculifrons</name>
    <name type="common">Eastern yellow jacket</name>
    <name type="synonym">Wasp</name>
    <dbReference type="NCBI Taxonomy" id="7453"/>
    <lineage>
        <taxon>Eukaryota</taxon>
        <taxon>Metazoa</taxon>
        <taxon>Ecdysozoa</taxon>
        <taxon>Arthropoda</taxon>
        <taxon>Hexapoda</taxon>
        <taxon>Insecta</taxon>
        <taxon>Pterygota</taxon>
        <taxon>Neoptera</taxon>
        <taxon>Endopterygota</taxon>
        <taxon>Hymenoptera</taxon>
        <taxon>Apocrita</taxon>
        <taxon>Aculeata</taxon>
        <taxon>Vespoidea</taxon>
        <taxon>Vespidae</taxon>
        <taxon>Vespinae</taxon>
        <taxon>Vespula</taxon>
    </lineage>
</organism>
<evidence type="ECO:0000313" key="1">
    <source>
        <dbReference type="EMBL" id="KAL2749423.1"/>
    </source>
</evidence>
<protein>
    <submittedName>
        <fullName evidence="1">Uncharacterized protein</fullName>
    </submittedName>
</protein>
<sequence>MSSKLFRTKLFELSIFRKTGTYLIVLQYFVVAGANNAQRDSEMLEWYYKELGTFQNFRTVDSSEEKGLCRHFVFAERLESFCGGS</sequence>
<proteinExistence type="predicted"/>
<accession>A0ABD2CWA9</accession>
<comment type="caution">
    <text evidence="1">The sequence shown here is derived from an EMBL/GenBank/DDBJ whole genome shotgun (WGS) entry which is preliminary data.</text>
</comment>
<keyword evidence="2" id="KW-1185">Reference proteome</keyword>
<dbReference type="Proteomes" id="UP001607303">
    <property type="component" value="Unassembled WGS sequence"/>
</dbReference>
<gene>
    <name evidence="1" type="ORF">V1477_002363</name>
</gene>
<evidence type="ECO:0000313" key="2">
    <source>
        <dbReference type="Proteomes" id="UP001607303"/>
    </source>
</evidence>
<dbReference type="AlphaFoldDB" id="A0ABD2CWA9"/>
<reference evidence="1 2" key="1">
    <citation type="journal article" date="2024" name="Ann. Entomol. Soc. Am.">
        <title>Genomic analyses of the southern and eastern yellowjacket wasps (Hymenoptera: Vespidae) reveal evolutionary signatures of social life.</title>
        <authorList>
            <person name="Catto M.A."/>
            <person name="Caine P.B."/>
            <person name="Orr S.E."/>
            <person name="Hunt B.G."/>
            <person name="Goodisman M.A.D."/>
        </authorList>
    </citation>
    <scope>NUCLEOTIDE SEQUENCE [LARGE SCALE GENOMIC DNA]</scope>
    <source>
        <strain evidence="1">232</strain>
        <tissue evidence="1">Head and thorax</tissue>
    </source>
</reference>
<dbReference type="EMBL" id="JAYRBN010000027">
    <property type="protein sequence ID" value="KAL2749423.1"/>
    <property type="molecule type" value="Genomic_DNA"/>
</dbReference>